<dbReference type="PROSITE" id="PS51257">
    <property type="entry name" value="PROKAR_LIPOPROTEIN"/>
    <property type="match status" value="1"/>
</dbReference>
<comment type="caution">
    <text evidence="2">The sequence shown here is derived from an EMBL/GenBank/DDBJ whole genome shotgun (WGS) entry which is preliminary data.</text>
</comment>
<dbReference type="AlphaFoldDB" id="A0A830FFM4"/>
<reference evidence="2" key="1">
    <citation type="journal article" date="2014" name="Int. J. Syst. Evol. Microbiol.">
        <title>Complete genome sequence of Corynebacterium casei LMG S-19264T (=DSM 44701T), isolated from a smear-ripened cheese.</title>
        <authorList>
            <consortium name="US DOE Joint Genome Institute (JGI-PGF)"/>
            <person name="Walter F."/>
            <person name="Albersmeier A."/>
            <person name="Kalinowski J."/>
            <person name="Ruckert C."/>
        </authorList>
    </citation>
    <scope>NUCLEOTIDE SEQUENCE</scope>
    <source>
        <strain evidence="2">JCM 15759</strain>
    </source>
</reference>
<feature type="compositionally biased region" description="Polar residues" evidence="1">
    <location>
        <begin position="34"/>
        <end position="61"/>
    </location>
</feature>
<sequence length="224" mass="25268">MTNTKTIAISAALALLIISAGCSAFVDGGRSADETPTSTKTSVATSEDIETTTPVPTESKSTPAATEGAETETKSTTPGELSKAQKFEEFDENMQYLYDADKEKRSADTEAFPANDSYRLTVEMRDTTNFTKTRNDRLNPLWKYYAIVEDYNNNDDHFPERDHTYIPDTVNITFVTEDGGVFETTYIKYNWAYKYYTDEWSIRLFMAKYGSTTKEGPAYHENGR</sequence>
<evidence type="ECO:0000256" key="1">
    <source>
        <dbReference type="SAM" id="MobiDB-lite"/>
    </source>
</evidence>
<evidence type="ECO:0000313" key="2">
    <source>
        <dbReference type="EMBL" id="GGM41737.1"/>
    </source>
</evidence>
<dbReference type="RefSeq" id="WP_188852819.1">
    <property type="nucleotide sequence ID" value="NZ_BMON01000002.1"/>
</dbReference>
<gene>
    <name evidence="2" type="ORF">GCM10009006_23800</name>
</gene>
<name>A0A830FFM4_HALAR</name>
<dbReference type="EMBL" id="BMON01000002">
    <property type="protein sequence ID" value="GGM41737.1"/>
    <property type="molecule type" value="Genomic_DNA"/>
</dbReference>
<dbReference type="OrthoDB" id="232023at2157"/>
<organism evidence="2 3">
    <name type="scientific">Haloarcula argentinensis</name>
    <dbReference type="NCBI Taxonomy" id="43776"/>
    <lineage>
        <taxon>Archaea</taxon>
        <taxon>Methanobacteriati</taxon>
        <taxon>Methanobacteriota</taxon>
        <taxon>Stenosarchaea group</taxon>
        <taxon>Halobacteria</taxon>
        <taxon>Halobacteriales</taxon>
        <taxon>Haloarculaceae</taxon>
        <taxon>Haloarcula</taxon>
    </lineage>
</organism>
<evidence type="ECO:0000313" key="3">
    <source>
        <dbReference type="Proteomes" id="UP000656367"/>
    </source>
</evidence>
<protein>
    <submittedName>
        <fullName evidence="2">Uncharacterized protein</fullName>
    </submittedName>
</protein>
<accession>A0A830FFM4</accession>
<dbReference type="Proteomes" id="UP000656367">
    <property type="component" value="Unassembled WGS sequence"/>
</dbReference>
<feature type="region of interest" description="Disordered" evidence="1">
    <location>
        <begin position="29"/>
        <end position="86"/>
    </location>
</feature>
<reference evidence="2" key="2">
    <citation type="submission" date="2020-09" db="EMBL/GenBank/DDBJ databases">
        <authorList>
            <person name="Sun Q."/>
            <person name="Ohkuma M."/>
        </authorList>
    </citation>
    <scope>NUCLEOTIDE SEQUENCE</scope>
    <source>
        <strain evidence="2">JCM 15759</strain>
    </source>
</reference>
<proteinExistence type="predicted"/>